<evidence type="ECO:0000256" key="4">
    <source>
        <dbReference type="SAM" id="Phobius"/>
    </source>
</evidence>
<dbReference type="AlphaFoldDB" id="A0A2V5LHR7"/>
<dbReference type="OrthoDB" id="1496139at2"/>
<dbReference type="EMBL" id="QJVD01000016">
    <property type="protein sequence ID" value="PYI66250.1"/>
    <property type="molecule type" value="Genomic_DNA"/>
</dbReference>
<keyword evidence="4" id="KW-0812">Transmembrane</keyword>
<keyword evidence="2" id="KW-1003">Cell membrane</keyword>
<dbReference type="Gene3D" id="1.10.1760.20">
    <property type="match status" value="1"/>
</dbReference>
<comment type="caution">
    <text evidence="5">The sequence shown here is derived from an EMBL/GenBank/DDBJ whole genome shotgun (WGS) entry which is preliminary data.</text>
</comment>
<feature type="transmembrane region" description="Helical" evidence="4">
    <location>
        <begin position="150"/>
        <end position="173"/>
    </location>
</feature>
<evidence type="ECO:0000256" key="1">
    <source>
        <dbReference type="ARBA" id="ARBA00010692"/>
    </source>
</evidence>
<evidence type="ECO:0000313" key="6">
    <source>
        <dbReference type="Proteomes" id="UP000247832"/>
    </source>
</evidence>
<name>A0A2V5LHR7_9MICC</name>
<sequence length="219" mass="22325">MNPTSRSRPAPDVTAKGPTPQPSSASTAARAVRRQRFNAVDLSLIAVFAALLAASIAIPGINVGPLGVAITLQTLVVSLCGLVLGFARGTAAVGLYILLGLVGLPIFSGFRAGPAVLASPSAGYIIGFIFGAAVVGLLAAWAVRSRFKTAALFGAALAGMVVIHVFGIIGLTLKGMALPAAIGADVIFLPGDILKNVIAVAIALSLHRAFPDLLVRRRR</sequence>
<keyword evidence="6" id="KW-1185">Reference proteome</keyword>
<evidence type="ECO:0000313" key="5">
    <source>
        <dbReference type="EMBL" id="PYI66250.1"/>
    </source>
</evidence>
<evidence type="ECO:0000256" key="2">
    <source>
        <dbReference type="PIRNR" id="PIRNR016661"/>
    </source>
</evidence>
<comment type="subcellular location">
    <subcellularLocation>
        <location evidence="2">Cell membrane</location>
        <topology evidence="2">Multi-pass membrane protein</topology>
    </subcellularLocation>
</comment>
<dbReference type="Pfam" id="PF02632">
    <property type="entry name" value="BioY"/>
    <property type="match status" value="1"/>
</dbReference>
<feature type="transmembrane region" description="Helical" evidence="4">
    <location>
        <begin position="93"/>
        <end position="110"/>
    </location>
</feature>
<dbReference type="GO" id="GO:0005886">
    <property type="term" value="C:plasma membrane"/>
    <property type="evidence" value="ECO:0007669"/>
    <property type="project" value="UniProtKB-SubCell"/>
</dbReference>
<keyword evidence="2" id="KW-0813">Transport</keyword>
<protein>
    <recommendedName>
        <fullName evidence="2">Biotin transporter</fullName>
    </recommendedName>
</protein>
<reference evidence="5 6" key="1">
    <citation type="submission" date="2018-05" db="EMBL/GenBank/DDBJ databases">
        <title>Genetic diversity of glacier-inhabiting Cryobacterium bacteria in China and description of Cryobacterium mengkeensis sp. nov. and Arthrobacter glacialis sp. nov.</title>
        <authorList>
            <person name="Liu Q."/>
            <person name="Xin Y.-H."/>
        </authorList>
    </citation>
    <scope>NUCLEOTIDE SEQUENCE [LARGE SCALE GENOMIC DNA]</scope>
    <source>
        <strain evidence="5 6">LI2</strain>
    </source>
</reference>
<accession>A0A2V5LHR7</accession>
<dbReference type="GO" id="GO:0015225">
    <property type="term" value="F:biotin transmembrane transporter activity"/>
    <property type="evidence" value="ECO:0007669"/>
    <property type="project" value="UniProtKB-UniRule"/>
</dbReference>
<feature type="transmembrane region" description="Helical" evidence="4">
    <location>
        <begin position="122"/>
        <end position="143"/>
    </location>
</feature>
<keyword evidence="2 4" id="KW-0472">Membrane</keyword>
<keyword evidence="4" id="KW-1133">Transmembrane helix</keyword>
<dbReference type="InterPro" id="IPR003784">
    <property type="entry name" value="BioY"/>
</dbReference>
<dbReference type="Proteomes" id="UP000247832">
    <property type="component" value="Unassembled WGS sequence"/>
</dbReference>
<feature type="transmembrane region" description="Helical" evidence="4">
    <location>
        <begin position="193"/>
        <end position="210"/>
    </location>
</feature>
<proteinExistence type="inferred from homology"/>
<evidence type="ECO:0000256" key="3">
    <source>
        <dbReference type="SAM" id="MobiDB-lite"/>
    </source>
</evidence>
<gene>
    <name evidence="5" type="ORF">CVV68_14555</name>
</gene>
<comment type="similarity">
    <text evidence="1 2">Belongs to the BioY family.</text>
</comment>
<dbReference type="PANTHER" id="PTHR34295:SF1">
    <property type="entry name" value="BIOTIN TRANSPORTER BIOY"/>
    <property type="match status" value="1"/>
</dbReference>
<feature type="region of interest" description="Disordered" evidence="3">
    <location>
        <begin position="1"/>
        <end position="27"/>
    </location>
</feature>
<organism evidence="5 6">
    <name type="scientific">Arthrobacter livingstonensis</name>
    <dbReference type="NCBI Taxonomy" id="670078"/>
    <lineage>
        <taxon>Bacteria</taxon>
        <taxon>Bacillati</taxon>
        <taxon>Actinomycetota</taxon>
        <taxon>Actinomycetes</taxon>
        <taxon>Micrococcales</taxon>
        <taxon>Micrococcaceae</taxon>
        <taxon>Arthrobacter</taxon>
    </lineage>
</organism>
<dbReference type="PIRSF" id="PIRSF016661">
    <property type="entry name" value="BioY"/>
    <property type="match status" value="1"/>
</dbReference>
<dbReference type="PANTHER" id="PTHR34295">
    <property type="entry name" value="BIOTIN TRANSPORTER BIOY"/>
    <property type="match status" value="1"/>
</dbReference>
<feature type="transmembrane region" description="Helical" evidence="4">
    <location>
        <begin position="39"/>
        <end position="61"/>
    </location>
</feature>
<dbReference type="RefSeq" id="WP_110501731.1">
    <property type="nucleotide sequence ID" value="NZ_QJVD01000016.1"/>
</dbReference>
<feature type="transmembrane region" description="Helical" evidence="4">
    <location>
        <begin position="67"/>
        <end position="86"/>
    </location>
</feature>